<feature type="transmembrane region" description="Helical" evidence="1">
    <location>
        <begin position="137"/>
        <end position="159"/>
    </location>
</feature>
<feature type="transmembrane region" description="Helical" evidence="1">
    <location>
        <begin position="188"/>
        <end position="205"/>
    </location>
</feature>
<dbReference type="AlphaFoldDB" id="A0A1F5Z7X7"/>
<dbReference type="EMBL" id="MFJF01000001">
    <property type="protein sequence ID" value="OGG08424.1"/>
    <property type="molecule type" value="Genomic_DNA"/>
</dbReference>
<feature type="transmembrane region" description="Helical" evidence="1">
    <location>
        <begin position="379"/>
        <end position="399"/>
    </location>
</feature>
<reference evidence="2 3" key="1">
    <citation type="journal article" date="2016" name="Nat. Commun.">
        <title>Thousands of microbial genomes shed light on interconnected biogeochemical processes in an aquifer system.</title>
        <authorList>
            <person name="Anantharaman K."/>
            <person name="Brown C.T."/>
            <person name="Hug L.A."/>
            <person name="Sharon I."/>
            <person name="Castelle C.J."/>
            <person name="Probst A.J."/>
            <person name="Thomas B.C."/>
            <person name="Singh A."/>
            <person name="Wilkins M.J."/>
            <person name="Karaoz U."/>
            <person name="Brodie E.L."/>
            <person name="Williams K.H."/>
            <person name="Hubbard S.S."/>
            <person name="Banfield J.F."/>
        </authorList>
    </citation>
    <scope>NUCLEOTIDE SEQUENCE [LARGE SCALE GENOMIC DNA]</scope>
</reference>
<accession>A0A1F5Z7X7</accession>
<gene>
    <name evidence="2" type="ORF">A2777_03160</name>
</gene>
<protein>
    <recommendedName>
        <fullName evidence="4">Glycosyltransferase RgtA/B/C/D-like domain-containing protein</fullName>
    </recommendedName>
</protein>
<proteinExistence type="predicted"/>
<feature type="transmembrane region" description="Helical" evidence="1">
    <location>
        <begin position="99"/>
        <end position="117"/>
    </location>
</feature>
<organism evidence="2 3">
    <name type="scientific">Candidatus Gottesmanbacteria bacterium RIFCSPHIGHO2_01_FULL_40_15</name>
    <dbReference type="NCBI Taxonomy" id="1798376"/>
    <lineage>
        <taxon>Bacteria</taxon>
        <taxon>Candidatus Gottesmaniibacteriota</taxon>
    </lineage>
</organism>
<keyword evidence="1" id="KW-0472">Membrane</keyword>
<name>A0A1F5Z7X7_9BACT</name>
<evidence type="ECO:0000256" key="1">
    <source>
        <dbReference type="SAM" id="Phobius"/>
    </source>
</evidence>
<feature type="transmembrane region" description="Helical" evidence="1">
    <location>
        <begin position="411"/>
        <end position="430"/>
    </location>
</feature>
<evidence type="ECO:0008006" key="4">
    <source>
        <dbReference type="Google" id="ProtNLM"/>
    </source>
</evidence>
<dbReference type="Proteomes" id="UP000177354">
    <property type="component" value="Unassembled WGS sequence"/>
</dbReference>
<evidence type="ECO:0000313" key="3">
    <source>
        <dbReference type="Proteomes" id="UP000177354"/>
    </source>
</evidence>
<evidence type="ECO:0000313" key="2">
    <source>
        <dbReference type="EMBL" id="OGG08424.1"/>
    </source>
</evidence>
<keyword evidence="1" id="KW-0812">Transmembrane</keyword>
<feature type="transmembrane region" description="Helical" evidence="1">
    <location>
        <begin position="212"/>
        <end position="233"/>
    </location>
</feature>
<feature type="transmembrane region" description="Helical" evidence="1">
    <location>
        <begin position="344"/>
        <end position="367"/>
    </location>
</feature>
<feature type="transmembrane region" description="Helical" evidence="1">
    <location>
        <begin position="166"/>
        <end position="182"/>
    </location>
</feature>
<keyword evidence="1" id="KW-1133">Transmembrane helix</keyword>
<comment type="caution">
    <text evidence="2">The sequence shown here is derived from an EMBL/GenBank/DDBJ whole genome shotgun (WGS) entry which is preliminary data.</text>
</comment>
<sequence length="434" mass="51276">MSMKSGIKKQFSSKKKRFLIIILLFLTGLLYRLLLIKIFPQPFAFDQLQYRDYANLMKVYGLYAHSFRIYGYPLFILVIDKISNNGLFLGFNNFQLAQAVLDTISALLVFGTAGALFRSYTKALISYILYLFNPFTSGFTGVMLPEVLAAFLFSSLYFLSITFLKSRSLILVFFTGIILGFIPQVRPVYYFFSIFMLFLMLFYVLKRFVKDFRWILLFFLSIGFCIPFIYTVWGNYQWYSEISLMDVDRLSIENFYISMFVKRSKKIPVSMDDYPKEVRWAYNEYSYRKDTPEKRKTTRDLFFRLALEEIKNNPVKFIIWRIEKMWYIWEKHMIFPYNNGQTPILSIISYWGNVIYLFLAAMGFIFWSKAQTINNFIKGKGLVLFTGFPIFYTTVANAFSSTEERYSLPVYPLIILFGGFGLFVIFNFFLAKNR</sequence>